<feature type="domain" description="MannoseP isomerase/GMP-like beta-helix" evidence="2">
    <location>
        <begin position="299"/>
        <end position="355"/>
    </location>
</feature>
<protein>
    <submittedName>
        <fullName evidence="3">Mannose-1-phosphate guanylyltransferase (GDP)</fullName>
    </submittedName>
</protein>
<dbReference type="GO" id="GO:0009298">
    <property type="term" value="P:GDP-mannose biosynthetic process"/>
    <property type="evidence" value="ECO:0007669"/>
    <property type="project" value="TreeGrafter"/>
</dbReference>
<organism evidence="3 4">
    <name type="scientific">Propioniferax innocua</name>
    <dbReference type="NCBI Taxonomy" id="1753"/>
    <lineage>
        <taxon>Bacteria</taxon>
        <taxon>Bacillati</taxon>
        <taxon>Actinomycetota</taxon>
        <taxon>Actinomycetes</taxon>
        <taxon>Propionibacteriales</taxon>
        <taxon>Propionibacteriaceae</taxon>
        <taxon>Propioniferax</taxon>
    </lineage>
</organism>
<dbReference type="OrthoDB" id="9806359at2"/>
<name>A0A542ZRR2_9ACTN</name>
<keyword evidence="4" id="KW-1185">Reference proteome</keyword>
<keyword evidence="3" id="KW-0548">Nucleotidyltransferase</keyword>
<dbReference type="RefSeq" id="WP_142092811.1">
    <property type="nucleotide sequence ID" value="NZ_BAAAMD010000001.1"/>
</dbReference>
<dbReference type="Pfam" id="PF00483">
    <property type="entry name" value="NTP_transferase"/>
    <property type="match status" value="1"/>
</dbReference>
<dbReference type="Gene3D" id="3.90.550.10">
    <property type="entry name" value="Spore Coat Polysaccharide Biosynthesis Protein SpsA, Chain A"/>
    <property type="match status" value="1"/>
</dbReference>
<evidence type="ECO:0000313" key="3">
    <source>
        <dbReference type="EMBL" id="TQL63045.1"/>
    </source>
</evidence>
<feature type="domain" description="Nucleotidyl transferase" evidence="1">
    <location>
        <begin position="4"/>
        <end position="286"/>
    </location>
</feature>
<dbReference type="AlphaFoldDB" id="A0A542ZRR2"/>
<evidence type="ECO:0000259" key="1">
    <source>
        <dbReference type="Pfam" id="PF00483"/>
    </source>
</evidence>
<gene>
    <name evidence="3" type="ORF">FB460_0845</name>
</gene>
<dbReference type="InterPro" id="IPR054566">
    <property type="entry name" value="ManC/GMP-like_b-helix"/>
</dbReference>
<dbReference type="SUPFAM" id="SSF53448">
    <property type="entry name" value="Nucleotide-diphospho-sugar transferases"/>
    <property type="match status" value="1"/>
</dbReference>
<accession>A0A542ZRR2</accession>
<reference evidence="3 4" key="1">
    <citation type="submission" date="2019-06" db="EMBL/GenBank/DDBJ databases">
        <title>Sequencing the genomes of 1000 actinobacteria strains.</title>
        <authorList>
            <person name="Klenk H.-P."/>
        </authorList>
    </citation>
    <scope>NUCLEOTIDE SEQUENCE [LARGE SCALE GENOMIC DNA]</scope>
    <source>
        <strain evidence="3 4">DSM 8251</strain>
    </source>
</reference>
<proteinExistence type="predicted"/>
<dbReference type="InterPro" id="IPR029044">
    <property type="entry name" value="Nucleotide-diphossugar_trans"/>
</dbReference>
<dbReference type="InterPro" id="IPR051161">
    <property type="entry name" value="Mannose-6P_isomerase_type2"/>
</dbReference>
<dbReference type="SUPFAM" id="SSF159283">
    <property type="entry name" value="Guanosine diphospho-D-mannose pyrophosphorylase/mannose-6-phosphate isomerase linker domain"/>
    <property type="match status" value="1"/>
</dbReference>
<dbReference type="InterPro" id="IPR049577">
    <property type="entry name" value="GMPP_N"/>
</dbReference>
<dbReference type="InterPro" id="IPR005835">
    <property type="entry name" value="NTP_transferase_dom"/>
</dbReference>
<dbReference type="GO" id="GO:0004475">
    <property type="term" value="F:mannose-1-phosphate guanylyltransferase (GTP) activity"/>
    <property type="evidence" value="ECO:0007669"/>
    <property type="project" value="InterPro"/>
</dbReference>
<dbReference type="EMBL" id="VFOR01000001">
    <property type="protein sequence ID" value="TQL63045.1"/>
    <property type="molecule type" value="Genomic_DNA"/>
</dbReference>
<evidence type="ECO:0000259" key="2">
    <source>
        <dbReference type="Pfam" id="PF22640"/>
    </source>
</evidence>
<sequence>MRYVVIMAGGSGKRLWPLSRQGMPKQLLRLVQGKSLLRMAFERVVDVVGADQVWVCTGAAYSEVVREELPEMPVENILGEPVGRDSLNAVAWPAAVLDKRDPDAVVAMVTADQLIEPVDVFQDALRRGFEAAEADASALVTFGVVPDRPHTGYGYLHRGEAIGGSDELCEVREFKEKPDLATAQSYVDSGEYWWNAGMFVWRASTFLEQLQQLVPAGHSVVTDIAEQPERIDELFPQLPKISVDYAIMEPVSHGRGADIEGHRAHVVAVRLPITWHDVGGFPALGEHLDRDEHGNAIDGRTLVLDSWENLVINTAGDERLVAVLGLRDTVVVSTQDITLVCPSSEAERIKELVAKAESDHGLKFT</sequence>
<dbReference type="PANTHER" id="PTHR46390:SF1">
    <property type="entry name" value="MANNOSE-1-PHOSPHATE GUANYLYLTRANSFERASE"/>
    <property type="match status" value="1"/>
</dbReference>
<dbReference type="Pfam" id="PF22640">
    <property type="entry name" value="ManC_GMP_beta-helix"/>
    <property type="match status" value="1"/>
</dbReference>
<comment type="caution">
    <text evidence="3">The sequence shown here is derived from an EMBL/GenBank/DDBJ whole genome shotgun (WGS) entry which is preliminary data.</text>
</comment>
<evidence type="ECO:0000313" key="4">
    <source>
        <dbReference type="Proteomes" id="UP000316196"/>
    </source>
</evidence>
<dbReference type="CDD" id="cd02509">
    <property type="entry name" value="GDP-M1P_Guanylyltransferase"/>
    <property type="match status" value="1"/>
</dbReference>
<keyword evidence="3" id="KW-0808">Transferase</keyword>
<dbReference type="Proteomes" id="UP000316196">
    <property type="component" value="Unassembled WGS sequence"/>
</dbReference>
<dbReference type="PANTHER" id="PTHR46390">
    <property type="entry name" value="MANNOSE-1-PHOSPHATE GUANYLYLTRANSFERASE"/>
    <property type="match status" value="1"/>
</dbReference>